<dbReference type="STRING" id="48256.CLHUN_18230"/>
<evidence type="ECO:0000256" key="3">
    <source>
        <dbReference type="ARBA" id="ARBA00022475"/>
    </source>
</evidence>
<dbReference type="GO" id="GO:0055085">
    <property type="term" value="P:transmembrane transport"/>
    <property type="evidence" value="ECO:0007669"/>
    <property type="project" value="InterPro"/>
</dbReference>
<name>A0A1V4SK35_RUMHU</name>
<evidence type="ECO:0000313" key="9">
    <source>
        <dbReference type="EMBL" id="OPX44269.1"/>
    </source>
</evidence>
<dbReference type="PANTHER" id="PTHR43744">
    <property type="entry name" value="ABC TRANSPORTER PERMEASE PROTEIN MG189-RELATED-RELATED"/>
    <property type="match status" value="1"/>
</dbReference>
<gene>
    <name evidence="9" type="primary">araQ_7</name>
    <name evidence="9" type="ORF">CLHUN_18230</name>
</gene>
<proteinExistence type="inferred from homology"/>
<reference evidence="9 10" key="1">
    <citation type="submission" date="2017-03" db="EMBL/GenBank/DDBJ databases">
        <title>Genome sequence of Clostridium hungatei DSM 14427.</title>
        <authorList>
            <person name="Poehlein A."/>
            <person name="Daniel R."/>
        </authorList>
    </citation>
    <scope>NUCLEOTIDE SEQUENCE [LARGE SCALE GENOMIC DNA]</scope>
    <source>
        <strain evidence="9 10">DSM 14427</strain>
    </source>
</reference>
<feature type="transmembrane region" description="Helical" evidence="7">
    <location>
        <begin position="117"/>
        <end position="136"/>
    </location>
</feature>
<accession>A0A1V4SK35</accession>
<protein>
    <submittedName>
        <fullName evidence="9">L-arabinose transport system permease protein AraQ</fullName>
    </submittedName>
</protein>
<evidence type="ECO:0000256" key="4">
    <source>
        <dbReference type="ARBA" id="ARBA00022692"/>
    </source>
</evidence>
<dbReference type="Gene3D" id="1.10.3720.10">
    <property type="entry name" value="MetI-like"/>
    <property type="match status" value="1"/>
</dbReference>
<dbReference type="Pfam" id="PF00528">
    <property type="entry name" value="BPD_transp_1"/>
    <property type="match status" value="1"/>
</dbReference>
<dbReference type="RefSeq" id="WP_080064265.1">
    <property type="nucleotide sequence ID" value="NZ_MZGX01000010.1"/>
</dbReference>
<evidence type="ECO:0000256" key="2">
    <source>
        <dbReference type="ARBA" id="ARBA00022448"/>
    </source>
</evidence>
<feature type="domain" description="ABC transmembrane type-1" evidence="8">
    <location>
        <begin position="81"/>
        <end position="267"/>
    </location>
</feature>
<comment type="subcellular location">
    <subcellularLocation>
        <location evidence="1 7">Cell membrane</location>
        <topology evidence="1 7">Multi-pass membrane protein</topology>
    </subcellularLocation>
</comment>
<organism evidence="9 10">
    <name type="scientific">Ruminiclostridium hungatei</name>
    <name type="common">Clostridium hungatei</name>
    <dbReference type="NCBI Taxonomy" id="48256"/>
    <lineage>
        <taxon>Bacteria</taxon>
        <taxon>Bacillati</taxon>
        <taxon>Bacillota</taxon>
        <taxon>Clostridia</taxon>
        <taxon>Eubacteriales</taxon>
        <taxon>Oscillospiraceae</taxon>
        <taxon>Ruminiclostridium</taxon>
    </lineage>
</organism>
<keyword evidence="3" id="KW-1003">Cell membrane</keyword>
<dbReference type="OrthoDB" id="9771544at2"/>
<dbReference type="InterPro" id="IPR000515">
    <property type="entry name" value="MetI-like"/>
</dbReference>
<feature type="transmembrane region" description="Helical" evidence="7">
    <location>
        <begin position="80"/>
        <end position="105"/>
    </location>
</feature>
<evidence type="ECO:0000256" key="1">
    <source>
        <dbReference type="ARBA" id="ARBA00004651"/>
    </source>
</evidence>
<dbReference type="InterPro" id="IPR035906">
    <property type="entry name" value="MetI-like_sf"/>
</dbReference>
<dbReference type="GO" id="GO:0005886">
    <property type="term" value="C:plasma membrane"/>
    <property type="evidence" value="ECO:0007669"/>
    <property type="project" value="UniProtKB-SubCell"/>
</dbReference>
<evidence type="ECO:0000256" key="6">
    <source>
        <dbReference type="ARBA" id="ARBA00023136"/>
    </source>
</evidence>
<feature type="transmembrane region" description="Helical" evidence="7">
    <location>
        <begin position="272"/>
        <end position="289"/>
    </location>
</feature>
<keyword evidence="5 7" id="KW-1133">Transmembrane helix</keyword>
<feature type="transmembrane region" description="Helical" evidence="7">
    <location>
        <begin position="20"/>
        <end position="44"/>
    </location>
</feature>
<keyword evidence="2 7" id="KW-0813">Transport</keyword>
<sequence>MKHNENSNTLNTVSPFWNGLFHVIFTLYSLACIIPLLLVIGVSFTDEKTVVTSGYNFIPKVFSLEAYKWVVKSGDAIVRAYGLSIMITIVGTILSVSIIAMFAYVISRKDFKYRNTFSFIVFFTMIFNGGLVPWYMVYTNFLHINDTLLAYIIPSLVNAWYVMIMRTFFQTNVPDSIIESAKIDGAGEFRTFIQIVIPLAKPGLATIALFQTLGFWNDWYLPLMLIENAKLYNLQYILYKTLTAIQYLATASNMTQGTAEILAKLPSETARMAMCVLAIGPIILAYPFFQKYFVKGLTVGAVKG</sequence>
<evidence type="ECO:0000313" key="10">
    <source>
        <dbReference type="Proteomes" id="UP000191554"/>
    </source>
</evidence>
<dbReference type="Proteomes" id="UP000191554">
    <property type="component" value="Unassembled WGS sequence"/>
</dbReference>
<dbReference type="AlphaFoldDB" id="A0A1V4SK35"/>
<evidence type="ECO:0000256" key="7">
    <source>
        <dbReference type="RuleBase" id="RU363032"/>
    </source>
</evidence>
<keyword evidence="6 7" id="KW-0472">Membrane</keyword>
<dbReference type="CDD" id="cd06261">
    <property type="entry name" value="TM_PBP2"/>
    <property type="match status" value="1"/>
</dbReference>
<keyword evidence="4 7" id="KW-0812">Transmembrane</keyword>
<dbReference type="SUPFAM" id="SSF161098">
    <property type="entry name" value="MetI-like"/>
    <property type="match status" value="1"/>
</dbReference>
<evidence type="ECO:0000259" key="8">
    <source>
        <dbReference type="PROSITE" id="PS50928"/>
    </source>
</evidence>
<dbReference type="PROSITE" id="PS50928">
    <property type="entry name" value="ABC_TM1"/>
    <property type="match status" value="1"/>
</dbReference>
<evidence type="ECO:0000256" key="5">
    <source>
        <dbReference type="ARBA" id="ARBA00022989"/>
    </source>
</evidence>
<comment type="similarity">
    <text evidence="7">Belongs to the binding-protein-dependent transport system permease family.</text>
</comment>
<dbReference type="EMBL" id="MZGX01000010">
    <property type="protein sequence ID" value="OPX44269.1"/>
    <property type="molecule type" value="Genomic_DNA"/>
</dbReference>
<comment type="caution">
    <text evidence="9">The sequence shown here is derived from an EMBL/GenBank/DDBJ whole genome shotgun (WGS) entry which is preliminary data.</text>
</comment>
<dbReference type="PANTHER" id="PTHR43744:SF9">
    <property type="entry name" value="POLYGALACTURONAN_RHAMNOGALACTURONAN TRANSPORT SYSTEM PERMEASE PROTEIN YTCP"/>
    <property type="match status" value="1"/>
</dbReference>
<feature type="transmembrane region" description="Helical" evidence="7">
    <location>
        <begin position="148"/>
        <end position="169"/>
    </location>
</feature>
<keyword evidence="10" id="KW-1185">Reference proteome</keyword>